<dbReference type="KEGG" id="pcor:KS4_05010"/>
<feature type="domain" description="N-acetylmuramoyl-L-alanine amidase" evidence="3">
    <location>
        <begin position="113"/>
        <end position="247"/>
    </location>
</feature>
<dbReference type="AlphaFoldDB" id="A0A517YQG7"/>
<gene>
    <name evidence="5" type="ORF">KS4_05010</name>
</gene>
<feature type="region of interest" description="Disordered" evidence="2">
    <location>
        <begin position="1"/>
        <end position="29"/>
    </location>
</feature>
<evidence type="ECO:0000259" key="3">
    <source>
        <dbReference type="SMART" id="SM00644"/>
    </source>
</evidence>
<keyword evidence="6" id="KW-1185">Reference proteome</keyword>
<dbReference type="CDD" id="cd06583">
    <property type="entry name" value="PGRP"/>
    <property type="match status" value="1"/>
</dbReference>
<reference evidence="5 6" key="1">
    <citation type="submission" date="2019-02" db="EMBL/GenBank/DDBJ databases">
        <title>Deep-cultivation of Planctomycetes and their phenomic and genomic characterization uncovers novel biology.</title>
        <authorList>
            <person name="Wiegand S."/>
            <person name="Jogler M."/>
            <person name="Boedeker C."/>
            <person name="Pinto D."/>
            <person name="Vollmers J."/>
            <person name="Rivas-Marin E."/>
            <person name="Kohn T."/>
            <person name="Peeters S.H."/>
            <person name="Heuer A."/>
            <person name="Rast P."/>
            <person name="Oberbeckmann S."/>
            <person name="Bunk B."/>
            <person name="Jeske O."/>
            <person name="Meyerdierks A."/>
            <person name="Storesund J.E."/>
            <person name="Kallscheuer N."/>
            <person name="Luecker S."/>
            <person name="Lage O.M."/>
            <person name="Pohl T."/>
            <person name="Merkel B.J."/>
            <person name="Hornburger P."/>
            <person name="Mueller R.-W."/>
            <person name="Bruemmer F."/>
            <person name="Labrenz M."/>
            <person name="Spormann A.M."/>
            <person name="Op den Camp H."/>
            <person name="Overmann J."/>
            <person name="Amann R."/>
            <person name="Jetten M.S.M."/>
            <person name="Mascher T."/>
            <person name="Medema M.H."/>
            <person name="Devos D.P."/>
            <person name="Kaster A.-K."/>
            <person name="Ovreas L."/>
            <person name="Rohde M."/>
            <person name="Galperin M.Y."/>
            <person name="Jogler C."/>
        </authorList>
    </citation>
    <scope>NUCLEOTIDE SEQUENCE [LARGE SCALE GENOMIC DNA]</scope>
    <source>
        <strain evidence="5 6">KS4</strain>
    </source>
</reference>
<feature type="compositionally biased region" description="Polar residues" evidence="2">
    <location>
        <begin position="1"/>
        <end position="15"/>
    </location>
</feature>
<dbReference type="GO" id="GO:0009253">
    <property type="term" value="P:peptidoglycan catabolic process"/>
    <property type="evidence" value="ECO:0007669"/>
    <property type="project" value="InterPro"/>
</dbReference>
<dbReference type="SUPFAM" id="SSF55846">
    <property type="entry name" value="N-acetylmuramoyl-L-alanine amidase-like"/>
    <property type="match status" value="1"/>
</dbReference>
<organism evidence="5 6">
    <name type="scientific">Poriferisphaera corsica</name>
    <dbReference type="NCBI Taxonomy" id="2528020"/>
    <lineage>
        <taxon>Bacteria</taxon>
        <taxon>Pseudomonadati</taxon>
        <taxon>Planctomycetota</taxon>
        <taxon>Phycisphaerae</taxon>
        <taxon>Phycisphaerales</taxon>
        <taxon>Phycisphaeraceae</taxon>
        <taxon>Poriferisphaera</taxon>
    </lineage>
</organism>
<dbReference type="InterPro" id="IPR002502">
    <property type="entry name" value="Amidase_domain"/>
</dbReference>
<dbReference type="EMBL" id="CP036425">
    <property type="protein sequence ID" value="QDU32469.1"/>
    <property type="molecule type" value="Genomic_DNA"/>
</dbReference>
<dbReference type="OrthoDB" id="9811296at2"/>
<dbReference type="InterPro" id="IPR036505">
    <property type="entry name" value="Amidase/PGRP_sf"/>
</dbReference>
<dbReference type="PANTHER" id="PTHR11022">
    <property type="entry name" value="PEPTIDOGLYCAN RECOGNITION PROTEIN"/>
    <property type="match status" value="1"/>
</dbReference>
<evidence type="ECO:0000259" key="4">
    <source>
        <dbReference type="SMART" id="SM00701"/>
    </source>
</evidence>
<feature type="domain" description="Peptidoglycan recognition protein family" evidence="4">
    <location>
        <begin position="100"/>
        <end position="241"/>
    </location>
</feature>
<evidence type="ECO:0000313" key="5">
    <source>
        <dbReference type="EMBL" id="QDU32469.1"/>
    </source>
</evidence>
<dbReference type="Pfam" id="PF01510">
    <property type="entry name" value="Amidase_2"/>
    <property type="match status" value="1"/>
</dbReference>
<sequence>MKDVQNQQPDPSRSITHNDSKRDESDQNVSRRRFVKLGLAGLCSYSLLAAGCETYSPPPMSTYQLPKHRRPLAGTSAASHTPIKTADVLPPKVMHRIGSIEVISRKSWAKKGPKLNQANKMNGINAITVHHDAILMDKCSYQIAARRMESIRGGHASSWADIGYHYCIDREGRIWEGRPISLQGAHVKKNNPHNIGIMVMGHFNKQQPSRAQLNALTGFIKQLQRKHRISAKKIYTHQELMPTACPGKHLQRYMVSIRKNRTLA</sequence>
<evidence type="ECO:0000256" key="2">
    <source>
        <dbReference type="SAM" id="MobiDB-lite"/>
    </source>
</evidence>
<dbReference type="InterPro" id="IPR015510">
    <property type="entry name" value="PGRP"/>
</dbReference>
<comment type="similarity">
    <text evidence="1">Belongs to the N-acetylmuramoyl-L-alanine amidase 2 family.</text>
</comment>
<dbReference type="PANTHER" id="PTHR11022:SF41">
    <property type="entry name" value="PEPTIDOGLYCAN-RECOGNITION PROTEIN LC-RELATED"/>
    <property type="match status" value="1"/>
</dbReference>
<dbReference type="SMART" id="SM00701">
    <property type="entry name" value="PGRP"/>
    <property type="match status" value="1"/>
</dbReference>
<dbReference type="Gene3D" id="3.40.80.10">
    <property type="entry name" value="Peptidoglycan recognition protein-like"/>
    <property type="match status" value="1"/>
</dbReference>
<name>A0A517YQG7_9BACT</name>
<dbReference type="Proteomes" id="UP000317369">
    <property type="component" value="Chromosome"/>
</dbReference>
<proteinExistence type="inferred from homology"/>
<accession>A0A517YQG7</accession>
<dbReference type="GO" id="GO:0008270">
    <property type="term" value="F:zinc ion binding"/>
    <property type="evidence" value="ECO:0007669"/>
    <property type="project" value="InterPro"/>
</dbReference>
<evidence type="ECO:0000313" key="6">
    <source>
        <dbReference type="Proteomes" id="UP000317369"/>
    </source>
</evidence>
<dbReference type="InterPro" id="IPR006619">
    <property type="entry name" value="PGRP_domain_met/bac"/>
</dbReference>
<evidence type="ECO:0000256" key="1">
    <source>
        <dbReference type="ARBA" id="ARBA00007553"/>
    </source>
</evidence>
<feature type="compositionally biased region" description="Basic and acidic residues" evidence="2">
    <location>
        <begin position="16"/>
        <end position="25"/>
    </location>
</feature>
<protein>
    <submittedName>
        <fullName evidence="5">N-acetylmuramoyl-L-alanine amidase</fullName>
    </submittedName>
</protein>
<dbReference type="SMART" id="SM00644">
    <property type="entry name" value="Ami_2"/>
    <property type="match status" value="1"/>
</dbReference>
<dbReference type="GO" id="GO:0008745">
    <property type="term" value="F:N-acetylmuramoyl-L-alanine amidase activity"/>
    <property type="evidence" value="ECO:0007669"/>
    <property type="project" value="InterPro"/>
</dbReference>